<dbReference type="AlphaFoldDB" id="A0A7C3AQN7"/>
<dbReference type="InterPro" id="IPR011335">
    <property type="entry name" value="Restrct_endonuc-II-like"/>
</dbReference>
<gene>
    <name evidence="2" type="ORF">ENP13_05260</name>
</gene>
<feature type="domain" description="PD-(D/E)XK endonuclease-like" evidence="1">
    <location>
        <begin position="64"/>
        <end position="189"/>
    </location>
</feature>
<dbReference type="EMBL" id="DSID01000402">
    <property type="protein sequence ID" value="HEX70635.1"/>
    <property type="molecule type" value="Genomic_DNA"/>
</dbReference>
<dbReference type="InterPro" id="IPR011604">
    <property type="entry name" value="PDDEXK-like_dom_sf"/>
</dbReference>
<reference evidence="2" key="1">
    <citation type="journal article" date="2020" name="mSystems">
        <title>Genome- and Community-Level Interaction Insights into Carbon Utilization and Element Cycling Functions of Hydrothermarchaeota in Hydrothermal Sediment.</title>
        <authorList>
            <person name="Zhou Z."/>
            <person name="Liu Y."/>
            <person name="Xu W."/>
            <person name="Pan J."/>
            <person name="Luo Z.H."/>
            <person name="Li M."/>
        </authorList>
    </citation>
    <scope>NUCLEOTIDE SEQUENCE [LARGE SCALE GENOMIC DNA]</scope>
    <source>
        <strain evidence="2">SpSt-192</strain>
    </source>
</reference>
<evidence type="ECO:0000259" key="1">
    <source>
        <dbReference type="Pfam" id="PF12705"/>
    </source>
</evidence>
<sequence>MIERIPRVKARRVSIGGTRFYEVEGVYYVSVTSVLQVVGKPELVRWAKAVALDAVASALSGRDAFTRDELEAALLSARSEPERQRDEAAARGSALHRELASSLRAHPAAARVLERLALTPLAYEVTLVSRRYGFAGTCDLVAEDAGGTLALVDWKSGSVWPEHALQAGAYAVALDEMTGETISSGYVVSLANDEPEVYAVDLDAAGDGFLAALGLFRALKTESLLERFGGGR</sequence>
<name>A0A7C3AQN7_9BACT</name>
<comment type="caution">
    <text evidence="2">The sequence shown here is derived from an EMBL/GenBank/DDBJ whole genome shotgun (WGS) entry which is preliminary data.</text>
</comment>
<evidence type="ECO:0000313" key="2">
    <source>
        <dbReference type="EMBL" id="HEX70635.1"/>
    </source>
</evidence>
<dbReference type="Gene3D" id="3.90.320.10">
    <property type="match status" value="1"/>
</dbReference>
<protein>
    <recommendedName>
        <fullName evidence="1">PD-(D/E)XK endonuclease-like domain-containing protein</fullName>
    </recommendedName>
</protein>
<dbReference type="SUPFAM" id="SSF52980">
    <property type="entry name" value="Restriction endonuclease-like"/>
    <property type="match status" value="1"/>
</dbReference>
<dbReference type="InterPro" id="IPR038726">
    <property type="entry name" value="PDDEXK_AddAB-type"/>
</dbReference>
<dbReference type="Pfam" id="PF12705">
    <property type="entry name" value="PDDEXK_1"/>
    <property type="match status" value="1"/>
</dbReference>
<accession>A0A7C3AQN7</accession>
<proteinExistence type="predicted"/>
<organism evidence="2">
    <name type="scientific">Thermorudis sp</name>
    <dbReference type="NCBI Taxonomy" id="1969470"/>
    <lineage>
        <taxon>Bacteria</taxon>
        <taxon>Pseudomonadati</taxon>
        <taxon>Thermomicrobiota</taxon>
        <taxon>Thermomicrobia</taxon>
        <taxon>Thermomicrobia incertae sedis</taxon>
        <taxon>Thermorudis</taxon>
    </lineage>
</organism>